<organism evidence="2 3">
    <name type="scientific">Parageobacillus thermantarcticus</name>
    <dbReference type="NCBI Taxonomy" id="186116"/>
    <lineage>
        <taxon>Bacteria</taxon>
        <taxon>Bacillati</taxon>
        <taxon>Bacillota</taxon>
        <taxon>Bacilli</taxon>
        <taxon>Bacillales</taxon>
        <taxon>Anoxybacillaceae</taxon>
        <taxon>Parageobacillus</taxon>
    </lineage>
</organism>
<accession>A0A1I0TGV3</accession>
<dbReference type="Proteomes" id="UP000198650">
    <property type="component" value="Unassembled WGS sequence"/>
</dbReference>
<keyword evidence="3" id="KW-1185">Reference proteome</keyword>
<evidence type="ECO:0000256" key="1">
    <source>
        <dbReference type="SAM" id="Coils"/>
    </source>
</evidence>
<evidence type="ECO:0000313" key="2">
    <source>
        <dbReference type="EMBL" id="SFA50994.1"/>
    </source>
</evidence>
<reference evidence="3" key="1">
    <citation type="submission" date="2016-10" db="EMBL/GenBank/DDBJ databases">
        <authorList>
            <person name="Varghese N."/>
            <person name="Submissions S."/>
        </authorList>
    </citation>
    <scope>NUCLEOTIDE SEQUENCE [LARGE SCALE GENOMIC DNA]</scope>
    <source>
        <strain evidence="3">M1</strain>
    </source>
</reference>
<proteinExistence type="predicted"/>
<evidence type="ECO:0000313" key="3">
    <source>
        <dbReference type="Proteomes" id="UP000198650"/>
    </source>
</evidence>
<gene>
    <name evidence="2" type="ORF">SAMN05192569_102834</name>
</gene>
<dbReference type="AlphaFoldDB" id="A0A1I0TGV3"/>
<feature type="coiled-coil region" evidence="1">
    <location>
        <begin position="39"/>
        <end position="66"/>
    </location>
</feature>
<name>A0A1I0TGV3_9BACL</name>
<keyword evidence="1" id="KW-0175">Coiled coil</keyword>
<sequence length="89" mass="10409">MHIRHIMFNKGRVRKLEISKAVNIAVGCVMTSSLDRNEKREVIESLRKFERQLEEANEDRAILAEVINTSNYADELNNEYERLKALCED</sequence>
<dbReference type="STRING" id="186116.SAMN05192569_102834"/>
<protein>
    <submittedName>
        <fullName evidence="2">Uncharacterized protein</fullName>
    </submittedName>
</protein>
<dbReference type="EMBL" id="FOJS01000028">
    <property type="protein sequence ID" value="SFA50994.1"/>
    <property type="molecule type" value="Genomic_DNA"/>
</dbReference>